<dbReference type="GO" id="GO:0043164">
    <property type="term" value="P:Gram-negative-bacterium-type cell wall biogenesis"/>
    <property type="evidence" value="ECO:0007669"/>
    <property type="project" value="TreeGrafter"/>
</dbReference>
<reference evidence="2" key="1">
    <citation type="submission" date="2016-09" db="EMBL/GenBank/DDBJ databases">
        <authorList>
            <person name="Lysoe E."/>
        </authorList>
    </citation>
    <scope>NUCLEOTIDE SEQUENCE [LARGE SCALE GENOMIC DNA]</scope>
    <source>
        <strain evidence="2">LJ96T</strain>
    </source>
</reference>
<evidence type="ECO:0000313" key="2">
    <source>
        <dbReference type="Proteomes" id="UP000182987"/>
    </source>
</evidence>
<dbReference type="PATRIC" id="fig|1440763.5.peg.716"/>
<gene>
    <name evidence="1" type="ORF">BJI69_16875</name>
</gene>
<evidence type="ECO:0000313" key="1">
    <source>
        <dbReference type="EMBL" id="APG05414.1"/>
    </source>
</evidence>
<dbReference type="KEGG" id="lrz:BJI69_16875"/>
<dbReference type="InterPro" id="IPR051599">
    <property type="entry name" value="Cell_Envelope_Assoc"/>
</dbReference>
<organism evidence="1 2">
    <name type="scientific">Luteibacter rhizovicinus DSM 16549</name>
    <dbReference type="NCBI Taxonomy" id="1440763"/>
    <lineage>
        <taxon>Bacteria</taxon>
        <taxon>Pseudomonadati</taxon>
        <taxon>Pseudomonadota</taxon>
        <taxon>Gammaproteobacteria</taxon>
        <taxon>Lysobacterales</taxon>
        <taxon>Rhodanobacteraceae</taxon>
        <taxon>Luteibacter</taxon>
    </lineage>
</organism>
<protein>
    <submittedName>
        <fullName evidence="1">Uncharacterized protein</fullName>
    </submittedName>
</protein>
<dbReference type="InterPro" id="IPR003848">
    <property type="entry name" value="DUF218"/>
</dbReference>
<sequence length="236" mass="25156">MAIATDIVGRLTHPAVQALLLAVLSTALVLWRRPRMAVLSATIALAWIWVASTPALALSLREGLATATAPSPPHADAIVVLGGGKLPVSDWSRTTTRAGRGLTLWRDGLAPVLLVSGSDQADELARGFALSGVPDVDLRVEGSSVNTHENARNSAVILKADGLSDVLLVTSAIHMRRAAGSFRHEGIAVTPVAADDGHARLVDAPAWLPRRDALTLTARCLREYLALWVYHRRGWI</sequence>
<dbReference type="GO" id="GO:0005886">
    <property type="term" value="C:plasma membrane"/>
    <property type="evidence" value="ECO:0007669"/>
    <property type="project" value="TreeGrafter"/>
</dbReference>
<dbReference type="AlphaFoldDB" id="A0A0G9HED5"/>
<dbReference type="EMBL" id="CP017480">
    <property type="protein sequence ID" value="APG05414.1"/>
    <property type="molecule type" value="Genomic_DNA"/>
</dbReference>
<dbReference type="Proteomes" id="UP000182987">
    <property type="component" value="Chromosome"/>
</dbReference>
<dbReference type="STRING" id="1440763.BJI69_16875"/>
<dbReference type="Gene3D" id="3.40.50.620">
    <property type="entry name" value="HUPs"/>
    <property type="match status" value="1"/>
</dbReference>
<dbReference type="CDD" id="cd06259">
    <property type="entry name" value="YdcF-like"/>
    <property type="match status" value="1"/>
</dbReference>
<keyword evidence="2" id="KW-1185">Reference proteome</keyword>
<name>A0A0G9HED5_9GAMM</name>
<dbReference type="InterPro" id="IPR014729">
    <property type="entry name" value="Rossmann-like_a/b/a_fold"/>
</dbReference>
<dbReference type="PANTHER" id="PTHR30336">
    <property type="entry name" value="INNER MEMBRANE PROTEIN, PROBABLE PERMEASE"/>
    <property type="match status" value="1"/>
</dbReference>
<accession>A0A0G9HED5</accession>
<proteinExistence type="predicted"/>
<dbReference type="GO" id="GO:0000270">
    <property type="term" value="P:peptidoglycan metabolic process"/>
    <property type="evidence" value="ECO:0007669"/>
    <property type="project" value="TreeGrafter"/>
</dbReference>
<dbReference type="Pfam" id="PF02698">
    <property type="entry name" value="DUF218"/>
    <property type="match status" value="1"/>
</dbReference>
<dbReference type="PANTHER" id="PTHR30336:SF4">
    <property type="entry name" value="ENVELOPE BIOGENESIS FACTOR ELYC"/>
    <property type="match status" value="1"/>
</dbReference>